<evidence type="ECO:0000256" key="5">
    <source>
        <dbReference type="ARBA" id="ARBA00022695"/>
    </source>
</evidence>
<keyword evidence="22" id="KW-1185">Reference proteome</keyword>
<dbReference type="GO" id="GO:0006261">
    <property type="term" value="P:DNA-templated DNA replication"/>
    <property type="evidence" value="ECO:0007669"/>
    <property type="project" value="UniProtKB-UniRule"/>
</dbReference>
<keyword evidence="11 16" id="KW-0239">DNA-directed DNA polymerase</keyword>
<proteinExistence type="inferred from homology"/>
<name>A0A1I1W911_9BACT</name>
<keyword evidence="4 16" id="KW-0808">Transferase</keyword>
<dbReference type="Gene3D" id="1.20.1060.10">
    <property type="entry name" value="Taq DNA Polymerase, Chain T, domain 4"/>
    <property type="match status" value="1"/>
</dbReference>
<dbReference type="InterPro" id="IPR012337">
    <property type="entry name" value="RNaseH-like_sf"/>
</dbReference>
<dbReference type="SMART" id="SM00482">
    <property type="entry name" value="POLAc"/>
    <property type="match status" value="1"/>
</dbReference>
<organism evidence="21 22">
    <name type="scientific">Nannocystis exedens</name>
    <dbReference type="NCBI Taxonomy" id="54"/>
    <lineage>
        <taxon>Bacteria</taxon>
        <taxon>Pseudomonadati</taxon>
        <taxon>Myxococcota</taxon>
        <taxon>Polyangia</taxon>
        <taxon>Nannocystales</taxon>
        <taxon>Nannocystaceae</taxon>
        <taxon>Nannocystis</taxon>
    </lineage>
</organism>
<keyword evidence="10" id="KW-0269">Exonuclease</keyword>
<evidence type="ECO:0000256" key="2">
    <source>
        <dbReference type="ARBA" id="ARBA00012417"/>
    </source>
</evidence>
<keyword evidence="12 16" id="KW-0238">DNA-binding</keyword>
<dbReference type="InterPro" id="IPR018320">
    <property type="entry name" value="DNA_polymerase_1"/>
</dbReference>
<dbReference type="InterPro" id="IPR036279">
    <property type="entry name" value="5-3_exonuclease_C_sf"/>
</dbReference>
<dbReference type="SMART" id="SM00279">
    <property type="entry name" value="HhH2"/>
    <property type="match status" value="1"/>
</dbReference>
<dbReference type="InterPro" id="IPR036397">
    <property type="entry name" value="RNaseH_sf"/>
</dbReference>
<feature type="domain" description="3'-5' exonuclease" evidence="18">
    <location>
        <begin position="360"/>
        <end position="551"/>
    </location>
</feature>
<evidence type="ECO:0000256" key="17">
    <source>
        <dbReference type="SAM" id="MobiDB-lite"/>
    </source>
</evidence>
<dbReference type="InterPro" id="IPR029060">
    <property type="entry name" value="PIN-like_dom_sf"/>
</dbReference>
<dbReference type="GO" id="GO:0003677">
    <property type="term" value="F:DNA binding"/>
    <property type="evidence" value="ECO:0007669"/>
    <property type="project" value="UniProtKB-UniRule"/>
</dbReference>
<keyword evidence="9" id="KW-0378">Hydrolase</keyword>
<dbReference type="InterPro" id="IPR002298">
    <property type="entry name" value="DNA_polymerase_A"/>
</dbReference>
<dbReference type="PANTHER" id="PTHR10133:SF27">
    <property type="entry name" value="DNA POLYMERASE NU"/>
    <property type="match status" value="1"/>
</dbReference>
<feature type="region of interest" description="Disordered" evidence="17">
    <location>
        <begin position="1"/>
        <end position="25"/>
    </location>
</feature>
<dbReference type="InterPro" id="IPR008918">
    <property type="entry name" value="HhH2"/>
</dbReference>
<dbReference type="InterPro" id="IPR054690">
    <property type="entry name" value="DNA_polI_exonuclease"/>
</dbReference>
<dbReference type="InterPro" id="IPR019760">
    <property type="entry name" value="DNA-dir_DNA_pol_A_CS"/>
</dbReference>
<evidence type="ECO:0000256" key="7">
    <source>
        <dbReference type="ARBA" id="ARBA00022722"/>
    </source>
</evidence>
<dbReference type="SUPFAM" id="SSF56672">
    <property type="entry name" value="DNA/RNA polymerases"/>
    <property type="match status" value="1"/>
</dbReference>
<evidence type="ECO:0000256" key="10">
    <source>
        <dbReference type="ARBA" id="ARBA00022839"/>
    </source>
</evidence>
<evidence type="ECO:0000256" key="1">
    <source>
        <dbReference type="ARBA" id="ARBA00007705"/>
    </source>
</evidence>
<keyword evidence="7" id="KW-0540">Nuclease</keyword>
<dbReference type="InterPro" id="IPR043502">
    <property type="entry name" value="DNA/RNA_pol_sf"/>
</dbReference>
<keyword evidence="13 16" id="KW-0234">DNA repair</keyword>
<comment type="catalytic activity">
    <reaction evidence="14 16">
        <text>DNA(n) + a 2'-deoxyribonucleoside 5'-triphosphate = DNA(n+1) + diphosphate</text>
        <dbReference type="Rhea" id="RHEA:22508"/>
        <dbReference type="Rhea" id="RHEA-COMP:17339"/>
        <dbReference type="Rhea" id="RHEA-COMP:17340"/>
        <dbReference type="ChEBI" id="CHEBI:33019"/>
        <dbReference type="ChEBI" id="CHEBI:61560"/>
        <dbReference type="ChEBI" id="CHEBI:173112"/>
        <dbReference type="EC" id="2.7.7.7"/>
    </reaction>
</comment>
<evidence type="ECO:0000256" key="15">
    <source>
        <dbReference type="NCBIfam" id="TIGR00593"/>
    </source>
</evidence>
<evidence type="ECO:0000256" key="8">
    <source>
        <dbReference type="ARBA" id="ARBA00022763"/>
    </source>
</evidence>
<dbReference type="InterPro" id="IPR002421">
    <property type="entry name" value="5-3_exonuclease"/>
</dbReference>
<dbReference type="Pfam" id="PF01367">
    <property type="entry name" value="5_3_exonuc"/>
    <property type="match status" value="1"/>
</dbReference>
<dbReference type="STRING" id="54.SAMN02745121_02175"/>
<evidence type="ECO:0000259" key="19">
    <source>
        <dbReference type="SMART" id="SM00475"/>
    </source>
</evidence>
<evidence type="ECO:0000313" key="21">
    <source>
        <dbReference type="EMBL" id="SFD91637.1"/>
    </source>
</evidence>
<dbReference type="GO" id="GO:0006302">
    <property type="term" value="P:double-strand break repair"/>
    <property type="evidence" value="ECO:0007669"/>
    <property type="project" value="TreeGrafter"/>
</dbReference>
<protein>
    <recommendedName>
        <fullName evidence="3 15">DNA polymerase I</fullName>
        <ecNumber evidence="2 15">2.7.7.7</ecNumber>
    </recommendedName>
</protein>
<keyword evidence="5 16" id="KW-0548">Nucleotidyltransferase</keyword>
<dbReference type="SUPFAM" id="SSF88723">
    <property type="entry name" value="PIN domain-like"/>
    <property type="match status" value="1"/>
</dbReference>
<evidence type="ECO:0000256" key="9">
    <source>
        <dbReference type="ARBA" id="ARBA00022801"/>
    </source>
</evidence>
<dbReference type="Gene3D" id="3.30.420.10">
    <property type="entry name" value="Ribonuclease H-like superfamily/Ribonuclease H"/>
    <property type="match status" value="1"/>
</dbReference>
<sequence>MSAGPRAQAQVAPGLAGRRGRRDRVDRTLACGRTRSVSTNARPQGGPGSVFLIDGNNFIFRAFHAMPSLSAPGGVPINAVHGFVRMIQAMRKEFQPEVFIAVFDHSEKSFRNELYPPYKAHRPPMPEDLVPQIPLVRQATAALGLPVIEVPGVEADDIIACYALNAQKAGRSVVILSTDKDLMQLVDAGDAARKPILMWDSMKSKLIGPAEVVEKWGVPPSKLVDLLALTGDSSDNVPGVPGIGPKTAAQLLEEFGDLEGLLSGAASIKQVKRREALQEHAANARLSRQLVQLRCDVPLPRPLDELVDRGSDQATMEAFFAPLGFKSLLGLKSKAAEVKPPEGPLELRPGAPLTLDKSRYKALTTEAELVAYVDAVLKGSSSLALQIVVDVADSMRAALVGVALAPGGEGAPAPAYVPVAHEGDALLVKPVPKDVIGAQLRRLTTGALPLVAQGSKFQAIVLRRHGVELGPLVMDPKLASYTLDPARASHNLTELAKDLFAYTAGVQEDVLGKGKKAVTFARAPVDRTTVYACERAELALKTGAHLRPQLDESTALRALFDELEMPLARVLQRIEETGVRVDAGVLAEQGEAMGADIAALRAQIAEHAGYDLNPDSPNQLQKLLFEDLGLEAGRKTKTGFSTDAAVLEELAAYHPVVGLILEYRGLTKLKGTYLDSLPNEINPVTGRLHTNFRQAVAQTGRLSSKDPNLQNIPIRSEVGRRIREAFVAGPGKLLVALDYSQIELRILAHLSGDKNLVSAFRDGVDVHRRTAAEVFGVAEQDVTAEQRRIAKAVNFGVIYGQSAFGLARQLGIPRGKAGSYIKVYFEKIPGVTRYMEELIDVASARGYAETIFGRRRRIPELARKGAARGYGERIARNTPIQGSAADIMKRAMIAVDAALADKPWAQMLLTVHDELIFECDAGRVDELIAVARPLMEGAAGDKLQVPLQVESGHGPSWAACKG</sequence>
<dbReference type="Gene3D" id="3.30.70.370">
    <property type="match status" value="1"/>
</dbReference>
<dbReference type="Gene3D" id="3.40.50.1010">
    <property type="entry name" value="5'-nuclease"/>
    <property type="match status" value="1"/>
</dbReference>
<dbReference type="EC" id="2.7.7.7" evidence="2 15"/>
<evidence type="ECO:0000259" key="18">
    <source>
        <dbReference type="SMART" id="SM00474"/>
    </source>
</evidence>
<comment type="similarity">
    <text evidence="1 16">Belongs to the DNA polymerase type-A family.</text>
</comment>
<evidence type="ECO:0000256" key="11">
    <source>
        <dbReference type="ARBA" id="ARBA00022932"/>
    </source>
</evidence>
<gene>
    <name evidence="16" type="primary">polA</name>
    <name evidence="21" type="ORF">SAMN02745121_02175</name>
</gene>
<dbReference type="PANTHER" id="PTHR10133">
    <property type="entry name" value="DNA POLYMERASE I"/>
    <property type="match status" value="1"/>
</dbReference>
<keyword evidence="8 16" id="KW-0227">DNA damage</keyword>
<dbReference type="InterPro" id="IPR020045">
    <property type="entry name" value="DNA_polI_H3TH"/>
</dbReference>
<dbReference type="OrthoDB" id="9806424at2"/>
<dbReference type="NCBIfam" id="TIGR00593">
    <property type="entry name" value="pola"/>
    <property type="match status" value="1"/>
</dbReference>
<dbReference type="CDD" id="cd08637">
    <property type="entry name" value="DNA_pol_A_pol_I_C"/>
    <property type="match status" value="1"/>
</dbReference>
<evidence type="ECO:0000259" key="20">
    <source>
        <dbReference type="SMART" id="SM00482"/>
    </source>
</evidence>
<dbReference type="InterPro" id="IPR020046">
    <property type="entry name" value="5-3_exonucl_a-hlix_arch_N"/>
</dbReference>
<dbReference type="FunFam" id="1.20.1060.10:FF:000001">
    <property type="entry name" value="DNA polymerase I"/>
    <property type="match status" value="1"/>
</dbReference>
<dbReference type="SMART" id="SM00475">
    <property type="entry name" value="53EXOc"/>
    <property type="match status" value="1"/>
</dbReference>
<dbReference type="InterPro" id="IPR002562">
    <property type="entry name" value="3'-5'_exonuclease_dom"/>
</dbReference>
<dbReference type="FunFam" id="1.10.150.20:FF:000002">
    <property type="entry name" value="DNA polymerase I"/>
    <property type="match status" value="1"/>
</dbReference>
<dbReference type="SUPFAM" id="SSF53098">
    <property type="entry name" value="Ribonuclease H-like"/>
    <property type="match status" value="1"/>
</dbReference>
<evidence type="ECO:0000256" key="6">
    <source>
        <dbReference type="ARBA" id="ARBA00022705"/>
    </source>
</evidence>
<dbReference type="PRINTS" id="PR00868">
    <property type="entry name" value="DNAPOLI"/>
</dbReference>
<dbReference type="SMART" id="SM00474">
    <property type="entry name" value="35EXOc"/>
    <property type="match status" value="1"/>
</dbReference>
<dbReference type="Proteomes" id="UP000199400">
    <property type="component" value="Unassembled WGS sequence"/>
</dbReference>
<dbReference type="InterPro" id="IPR001098">
    <property type="entry name" value="DNA-dir_DNA_pol_A_palm_dom"/>
</dbReference>
<dbReference type="GO" id="GO:0003887">
    <property type="term" value="F:DNA-directed DNA polymerase activity"/>
    <property type="evidence" value="ECO:0007669"/>
    <property type="project" value="UniProtKB-UniRule"/>
</dbReference>
<dbReference type="Pfam" id="PF02739">
    <property type="entry name" value="5_3_exonuc_N"/>
    <property type="match status" value="1"/>
</dbReference>
<evidence type="ECO:0000256" key="3">
    <source>
        <dbReference type="ARBA" id="ARBA00020311"/>
    </source>
</evidence>
<dbReference type="AlphaFoldDB" id="A0A1I1W911"/>
<evidence type="ECO:0000256" key="4">
    <source>
        <dbReference type="ARBA" id="ARBA00022679"/>
    </source>
</evidence>
<evidence type="ECO:0000256" key="14">
    <source>
        <dbReference type="ARBA" id="ARBA00049244"/>
    </source>
</evidence>
<dbReference type="Pfam" id="PF22619">
    <property type="entry name" value="DNA_polI_exo1"/>
    <property type="match status" value="1"/>
</dbReference>
<reference evidence="22" key="1">
    <citation type="submission" date="2016-10" db="EMBL/GenBank/DDBJ databases">
        <authorList>
            <person name="Varghese N."/>
            <person name="Submissions S."/>
        </authorList>
    </citation>
    <scope>NUCLEOTIDE SEQUENCE [LARGE SCALE GENOMIC DNA]</scope>
    <source>
        <strain evidence="22">ATCC 25963</strain>
    </source>
</reference>
<dbReference type="Pfam" id="PF00476">
    <property type="entry name" value="DNA_pol_A"/>
    <property type="match status" value="1"/>
</dbReference>
<dbReference type="CDD" id="cd09898">
    <property type="entry name" value="H3TH_53EXO"/>
    <property type="match status" value="1"/>
</dbReference>
<evidence type="ECO:0000256" key="16">
    <source>
        <dbReference type="RuleBase" id="RU004460"/>
    </source>
</evidence>
<dbReference type="GO" id="GO:0008409">
    <property type="term" value="F:5'-3' exonuclease activity"/>
    <property type="evidence" value="ECO:0007669"/>
    <property type="project" value="InterPro"/>
</dbReference>
<dbReference type="NCBIfam" id="NF004397">
    <property type="entry name" value="PRK05755.1"/>
    <property type="match status" value="1"/>
</dbReference>
<dbReference type="CDD" id="cd06139">
    <property type="entry name" value="DNA_polA_I_Ecoli_like_exo"/>
    <property type="match status" value="1"/>
</dbReference>
<keyword evidence="6 16" id="KW-0235">DNA replication</keyword>
<feature type="domain" description="5'-3' exonuclease" evidence="19">
    <location>
        <begin position="46"/>
        <end position="309"/>
    </location>
</feature>
<dbReference type="Gene3D" id="1.10.150.20">
    <property type="entry name" value="5' to 3' exonuclease, C-terminal subdomain"/>
    <property type="match status" value="2"/>
</dbReference>
<feature type="domain" description="DNA-directed DNA polymerase family A palm" evidence="20">
    <location>
        <begin position="719"/>
        <end position="923"/>
    </location>
</feature>
<dbReference type="EMBL" id="FOMX01000006">
    <property type="protein sequence ID" value="SFD91637.1"/>
    <property type="molecule type" value="Genomic_DNA"/>
</dbReference>
<dbReference type="PROSITE" id="PS00447">
    <property type="entry name" value="DNA_POLYMERASE_A"/>
    <property type="match status" value="1"/>
</dbReference>
<evidence type="ECO:0000256" key="13">
    <source>
        <dbReference type="ARBA" id="ARBA00023204"/>
    </source>
</evidence>
<evidence type="ECO:0000313" key="22">
    <source>
        <dbReference type="Proteomes" id="UP000199400"/>
    </source>
</evidence>
<dbReference type="GO" id="GO:0008408">
    <property type="term" value="F:3'-5' exonuclease activity"/>
    <property type="evidence" value="ECO:0007669"/>
    <property type="project" value="InterPro"/>
</dbReference>
<dbReference type="FunFam" id="1.10.150.20:FF:000003">
    <property type="entry name" value="DNA polymerase I"/>
    <property type="match status" value="1"/>
</dbReference>
<accession>A0A1I1W911</accession>
<dbReference type="SUPFAM" id="SSF47807">
    <property type="entry name" value="5' to 3' exonuclease, C-terminal subdomain"/>
    <property type="match status" value="1"/>
</dbReference>
<dbReference type="CDD" id="cd09859">
    <property type="entry name" value="PIN_53EXO"/>
    <property type="match status" value="1"/>
</dbReference>
<evidence type="ECO:0000256" key="12">
    <source>
        <dbReference type="ARBA" id="ARBA00023125"/>
    </source>
</evidence>